<evidence type="ECO:0000313" key="7">
    <source>
        <dbReference type="Proteomes" id="UP001165065"/>
    </source>
</evidence>
<dbReference type="PANTHER" id="PTHR10250:SF26">
    <property type="entry name" value="GLUTATHIONE S-TRANSFERASE 3, MITOCHONDRIAL"/>
    <property type="match status" value="1"/>
</dbReference>
<keyword evidence="7" id="KW-1185">Reference proteome</keyword>
<dbReference type="SUPFAM" id="SSF161084">
    <property type="entry name" value="MAPEG domain-like"/>
    <property type="match status" value="1"/>
</dbReference>
<feature type="transmembrane region" description="Helical" evidence="5">
    <location>
        <begin position="47"/>
        <end position="68"/>
    </location>
</feature>
<evidence type="ECO:0000256" key="1">
    <source>
        <dbReference type="ARBA" id="ARBA00004141"/>
    </source>
</evidence>
<dbReference type="GO" id="GO:0006691">
    <property type="term" value="P:leukotriene metabolic process"/>
    <property type="evidence" value="ECO:0007669"/>
    <property type="project" value="UniProtKB-ARBA"/>
</dbReference>
<dbReference type="InterPro" id="IPR001129">
    <property type="entry name" value="Membr-assoc_MAPEG"/>
</dbReference>
<dbReference type="Gene3D" id="1.20.120.550">
    <property type="entry name" value="Membrane associated eicosanoid/glutathione metabolism-like domain"/>
    <property type="match status" value="1"/>
</dbReference>
<dbReference type="GO" id="GO:0004364">
    <property type="term" value="F:glutathione transferase activity"/>
    <property type="evidence" value="ECO:0007669"/>
    <property type="project" value="TreeGrafter"/>
</dbReference>
<protein>
    <submittedName>
        <fullName evidence="6">Uncharacterized protein</fullName>
    </submittedName>
</protein>
<sequence length="199" mass="22161">MVQMMKLLAQTGFLAGVLPYIELYILPKDPTFSFLTSPSPLGLQRGASIGLTIHVVAGFWITLWGLMVGSKRSVYREKARKDGEKDVDQRYGLPNLYVEGCTKHSKAFNCVQRSHQQIFETLAQFITANLIATIYFPISASVSVLVWFVGRVTWAKGYAASEGDPSKRYDSPFAYGIWTGYLSSMLLAVATCVRVIMGW</sequence>
<accession>A0A9W7G2T5</accession>
<evidence type="ECO:0000313" key="6">
    <source>
        <dbReference type="EMBL" id="GMI33539.1"/>
    </source>
</evidence>
<dbReference type="OrthoDB" id="410651at2759"/>
<evidence type="ECO:0000256" key="2">
    <source>
        <dbReference type="ARBA" id="ARBA00022692"/>
    </source>
</evidence>
<dbReference type="InterPro" id="IPR023352">
    <property type="entry name" value="MAPEG-like_dom_sf"/>
</dbReference>
<keyword evidence="2 5" id="KW-0812">Transmembrane</keyword>
<dbReference type="Pfam" id="PF01124">
    <property type="entry name" value="MAPEG"/>
    <property type="match status" value="1"/>
</dbReference>
<evidence type="ECO:0000256" key="3">
    <source>
        <dbReference type="ARBA" id="ARBA00022989"/>
    </source>
</evidence>
<comment type="subcellular location">
    <subcellularLocation>
        <location evidence="1">Membrane</location>
        <topology evidence="1">Multi-pass membrane protein</topology>
    </subcellularLocation>
</comment>
<comment type="caution">
    <text evidence="6">The sequence shown here is derived from an EMBL/GenBank/DDBJ whole genome shotgun (WGS) entry which is preliminary data.</text>
</comment>
<dbReference type="AlphaFoldDB" id="A0A9W7G2T5"/>
<dbReference type="GO" id="GO:0016020">
    <property type="term" value="C:membrane"/>
    <property type="evidence" value="ECO:0007669"/>
    <property type="project" value="UniProtKB-SubCell"/>
</dbReference>
<organism evidence="6 7">
    <name type="scientific">Triparma columacea</name>
    <dbReference type="NCBI Taxonomy" id="722753"/>
    <lineage>
        <taxon>Eukaryota</taxon>
        <taxon>Sar</taxon>
        <taxon>Stramenopiles</taxon>
        <taxon>Ochrophyta</taxon>
        <taxon>Bolidophyceae</taxon>
        <taxon>Parmales</taxon>
        <taxon>Triparmaceae</taxon>
        <taxon>Triparma</taxon>
    </lineage>
</organism>
<dbReference type="Proteomes" id="UP001165065">
    <property type="component" value="Unassembled WGS sequence"/>
</dbReference>
<keyword evidence="3 5" id="KW-1133">Transmembrane helix</keyword>
<dbReference type="GO" id="GO:0004602">
    <property type="term" value="F:glutathione peroxidase activity"/>
    <property type="evidence" value="ECO:0007669"/>
    <property type="project" value="TreeGrafter"/>
</dbReference>
<dbReference type="InterPro" id="IPR050997">
    <property type="entry name" value="MAPEG"/>
</dbReference>
<feature type="transmembrane region" description="Helical" evidence="5">
    <location>
        <begin position="175"/>
        <end position="197"/>
    </location>
</feature>
<dbReference type="PANTHER" id="PTHR10250">
    <property type="entry name" value="MICROSOMAL GLUTATHIONE S-TRANSFERASE"/>
    <property type="match status" value="1"/>
</dbReference>
<keyword evidence="4 5" id="KW-0472">Membrane</keyword>
<gene>
    <name evidence="6" type="ORF">TrCOL_g11579</name>
</gene>
<dbReference type="GO" id="GO:0005635">
    <property type="term" value="C:nuclear envelope"/>
    <property type="evidence" value="ECO:0007669"/>
    <property type="project" value="TreeGrafter"/>
</dbReference>
<reference evidence="7" key="1">
    <citation type="journal article" date="2023" name="Commun. Biol.">
        <title>Genome analysis of Parmales, the sister group of diatoms, reveals the evolutionary specialization of diatoms from phago-mixotrophs to photoautotrophs.</title>
        <authorList>
            <person name="Ban H."/>
            <person name="Sato S."/>
            <person name="Yoshikawa S."/>
            <person name="Yamada K."/>
            <person name="Nakamura Y."/>
            <person name="Ichinomiya M."/>
            <person name="Sato N."/>
            <person name="Blanc-Mathieu R."/>
            <person name="Endo H."/>
            <person name="Kuwata A."/>
            <person name="Ogata H."/>
        </authorList>
    </citation>
    <scope>NUCLEOTIDE SEQUENCE [LARGE SCALE GENOMIC DNA]</scope>
</reference>
<dbReference type="EMBL" id="BRYA01000033">
    <property type="protein sequence ID" value="GMI33539.1"/>
    <property type="molecule type" value="Genomic_DNA"/>
</dbReference>
<name>A0A9W7G2T5_9STRA</name>
<feature type="transmembrane region" description="Helical" evidence="5">
    <location>
        <begin position="122"/>
        <end position="149"/>
    </location>
</feature>
<evidence type="ECO:0000256" key="4">
    <source>
        <dbReference type="ARBA" id="ARBA00023136"/>
    </source>
</evidence>
<proteinExistence type="predicted"/>
<dbReference type="GO" id="GO:0005783">
    <property type="term" value="C:endoplasmic reticulum"/>
    <property type="evidence" value="ECO:0007669"/>
    <property type="project" value="TreeGrafter"/>
</dbReference>
<evidence type="ECO:0000256" key="5">
    <source>
        <dbReference type="SAM" id="Phobius"/>
    </source>
</evidence>